<keyword evidence="5" id="KW-1185">Reference proteome</keyword>
<reference evidence="4" key="1">
    <citation type="submission" date="2022-10" db="EMBL/GenBank/DDBJ databases">
        <authorList>
            <person name="Yu W.X."/>
        </authorList>
    </citation>
    <scope>NUCLEOTIDE SEQUENCE</scope>
    <source>
        <strain evidence="4">D04</strain>
    </source>
</reference>
<name>A0AAE3SJM1_9BACT</name>
<evidence type="ECO:0000259" key="3">
    <source>
        <dbReference type="Pfam" id="PF16344"/>
    </source>
</evidence>
<accession>A0AAE3SJM1</accession>
<dbReference type="PANTHER" id="PTHR30273">
    <property type="entry name" value="PERIPLASMIC SIGNAL SENSOR AND SIGMA FACTOR ACTIVATOR FECR-RELATED"/>
    <property type="match status" value="1"/>
</dbReference>
<dbReference type="InterPro" id="IPR006860">
    <property type="entry name" value="FecR"/>
</dbReference>
<evidence type="ECO:0000313" key="5">
    <source>
        <dbReference type="Proteomes" id="UP001207408"/>
    </source>
</evidence>
<keyword evidence="1" id="KW-0812">Transmembrane</keyword>
<dbReference type="Pfam" id="PF16344">
    <property type="entry name" value="FecR_C"/>
    <property type="match status" value="1"/>
</dbReference>
<feature type="transmembrane region" description="Helical" evidence="1">
    <location>
        <begin position="80"/>
        <end position="101"/>
    </location>
</feature>
<keyword evidence="1" id="KW-0472">Membrane</keyword>
<gene>
    <name evidence="4" type="ORF">OM074_07845</name>
</gene>
<dbReference type="Gene3D" id="3.55.50.30">
    <property type="match status" value="1"/>
</dbReference>
<protein>
    <submittedName>
        <fullName evidence="4">FecR domain-containing protein</fullName>
    </submittedName>
</protein>
<evidence type="ECO:0000313" key="4">
    <source>
        <dbReference type="EMBL" id="MCW3805538.1"/>
    </source>
</evidence>
<feature type="domain" description="FecR protein" evidence="2">
    <location>
        <begin position="175"/>
        <end position="270"/>
    </location>
</feature>
<dbReference type="PANTHER" id="PTHR30273:SF2">
    <property type="entry name" value="PROTEIN FECR"/>
    <property type="match status" value="1"/>
</dbReference>
<dbReference type="AlphaFoldDB" id="A0AAE3SJM1"/>
<comment type="caution">
    <text evidence="4">The sequence shown here is derived from an EMBL/GenBank/DDBJ whole genome shotgun (WGS) entry which is preliminary data.</text>
</comment>
<evidence type="ECO:0000259" key="2">
    <source>
        <dbReference type="Pfam" id="PF04773"/>
    </source>
</evidence>
<dbReference type="Proteomes" id="UP001207408">
    <property type="component" value="Unassembled WGS sequence"/>
</dbReference>
<dbReference type="Pfam" id="PF04773">
    <property type="entry name" value="FecR"/>
    <property type="match status" value="1"/>
</dbReference>
<dbReference type="Gene3D" id="2.60.120.1440">
    <property type="match status" value="1"/>
</dbReference>
<organism evidence="4 5">
    <name type="scientific">Plebeiibacterium marinum</name>
    <dbReference type="NCBI Taxonomy" id="2992111"/>
    <lineage>
        <taxon>Bacteria</taxon>
        <taxon>Pseudomonadati</taxon>
        <taxon>Bacteroidota</taxon>
        <taxon>Bacteroidia</taxon>
        <taxon>Marinilabiliales</taxon>
        <taxon>Marinilabiliaceae</taxon>
        <taxon>Plebeiibacterium</taxon>
    </lineage>
</organism>
<dbReference type="GO" id="GO:0016989">
    <property type="term" value="F:sigma factor antagonist activity"/>
    <property type="evidence" value="ECO:0007669"/>
    <property type="project" value="TreeGrafter"/>
</dbReference>
<feature type="domain" description="Protein FecR C-terminal" evidence="3">
    <location>
        <begin position="315"/>
        <end position="382"/>
    </location>
</feature>
<sequence>MGIDEIIYKYLNKEPLSNEELLILDDWKIKNQKNDMFLKNMESLKKDRELSQRLHKELDDTYFATRKKLEYRKSKATRTLWYRISAASVLLILAITSALFIGRNSGPDNYVGNIEPGSHQATLELADGSKIELSPLVKDVVKDQDAVINIDKGMVSYKETNNVDTLIADSIVYNTIVIPRKGEYKIILSDGSSIWLNAESKLKYPLKFKGKERRVFLEGEAYFEVAHNSSMPFIVETEAQELAVLGTKFNITAFPDESSVQSTLVSGSVKINVKNSDKKVLLIPGQQAVVDKDSRNLKVNSVDVSEITAWKEGFFSLENVTMEEFLNRLSRWYDVKFVFEDDSARGLAFRGSVPRYDNLISVLDMLQAISPVEFKYQKNEIEVKMKK</sequence>
<evidence type="ECO:0000256" key="1">
    <source>
        <dbReference type="SAM" id="Phobius"/>
    </source>
</evidence>
<dbReference type="EMBL" id="JAPDPI010000012">
    <property type="protein sequence ID" value="MCW3805538.1"/>
    <property type="molecule type" value="Genomic_DNA"/>
</dbReference>
<dbReference type="InterPro" id="IPR032508">
    <property type="entry name" value="FecR_C"/>
</dbReference>
<keyword evidence="1" id="KW-1133">Transmembrane helix</keyword>
<dbReference type="InterPro" id="IPR012373">
    <property type="entry name" value="Ferrdict_sens_TM"/>
</dbReference>
<proteinExistence type="predicted"/>
<dbReference type="RefSeq" id="WP_301198909.1">
    <property type="nucleotide sequence ID" value="NZ_JAPDPI010000012.1"/>
</dbReference>
<dbReference type="FunFam" id="2.60.120.1440:FF:000001">
    <property type="entry name" value="Putative anti-sigma factor"/>
    <property type="match status" value="1"/>
</dbReference>